<comment type="caution">
    <text evidence="7">Lacks conserved residue(s) required for the propagation of feature annotation.</text>
</comment>
<feature type="transmembrane region" description="Helical" evidence="7">
    <location>
        <begin position="29"/>
        <end position="56"/>
    </location>
</feature>
<keyword evidence="3 7" id="KW-0812">Transmembrane</keyword>
<protein>
    <recommendedName>
        <fullName evidence="7">Gamma-secretase subunit APH-1</fullName>
        <shortName evidence="7">APH-1</shortName>
    </recommendedName>
</protein>
<dbReference type="InterPro" id="IPR009294">
    <property type="entry name" value="Aph-1"/>
</dbReference>
<keyword evidence="4 7" id="KW-0914">Notch signaling pathway</keyword>
<comment type="function">
    <text evidence="7">Potential subunit of the gamma-secretase complex, an endoprotease complex that catalyzes the intramembrane cleavage of integral proteins such as Notch receptors.</text>
</comment>
<organism evidence="8 9">
    <name type="scientific">Petromyzon marinus</name>
    <name type="common">Sea lamprey</name>
    <dbReference type="NCBI Taxonomy" id="7757"/>
    <lineage>
        <taxon>Eukaryota</taxon>
        <taxon>Metazoa</taxon>
        <taxon>Chordata</taxon>
        <taxon>Craniata</taxon>
        <taxon>Vertebrata</taxon>
        <taxon>Cyclostomata</taxon>
        <taxon>Hyperoartia</taxon>
        <taxon>Petromyzontiformes</taxon>
        <taxon>Petromyzontidae</taxon>
        <taxon>Petromyzon</taxon>
    </lineage>
</organism>
<evidence type="ECO:0000256" key="6">
    <source>
        <dbReference type="ARBA" id="ARBA00023136"/>
    </source>
</evidence>
<evidence type="ECO:0000256" key="7">
    <source>
        <dbReference type="RuleBase" id="RU369072"/>
    </source>
</evidence>
<dbReference type="GO" id="GO:0016485">
    <property type="term" value="P:protein processing"/>
    <property type="evidence" value="ECO:0007669"/>
    <property type="project" value="UniProtKB-UniRule"/>
</dbReference>
<keyword evidence="8" id="KW-1185">Reference proteome</keyword>
<proteinExistence type="inferred from homology"/>
<feature type="transmembrane region" description="Helical" evidence="7">
    <location>
        <begin position="213"/>
        <end position="231"/>
    </location>
</feature>
<dbReference type="Pfam" id="PF06105">
    <property type="entry name" value="Aph-1"/>
    <property type="match status" value="1"/>
</dbReference>
<gene>
    <name evidence="9" type="primary">LOC116953462</name>
</gene>
<keyword evidence="5 7" id="KW-1133">Transmembrane helix</keyword>
<dbReference type="PANTHER" id="PTHR12889">
    <property type="entry name" value="GAMMA-SECRETASE SUBUNIT APH-1"/>
    <property type="match status" value="1"/>
</dbReference>
<comment type="subunit">
    <text evidence="7">Component of the gamma-secretase complex.</text>
</comment>
<dbReference type="GO" id="GO:0007219">
    <property type="term" value="P:Notch signaling pathway"/>
    <property type="evidence" value="ECO:0007669"/>
    <property type="project" value="UniProtKB-UniRule"/>
</dbReference>
<feature type="transmembrane region" description="Helical" evidence="7">
    <location>
        <begin position="187"/>
        <end position="207"/>
    </location>
</feature>
<dbReference type="RefSeq" id="XP_032829570.1">
    <property type="nucleotide sequence ID" value="XM_032973679.1"/>
</dbReference>
<comment type="similarity">
    <text evidence="2 7">Belongs to the APH-1 family.</text>
</comment>
<dbReference type="AlphaFoldDB" id="A0AAJ7U4H4"/>
<evidence type="ECO:0000313" key="8">
    <source>
        <dbReference type="Proteomes" id="UP001318040"/>
    </source>
</evidence>
<keyword evidence="6 7" id="KW-0472">Membrane</keyword>
<name>A0AAJ7U4H4_PETMA</name>
<evidence type="ECO:0000256" key="4">
    <source>
        <dbReference type="ARBA" id="ARBA00022976"/>
    </source>
</evidence>
<dbReference type="GeneID" id="116953462"/>
<sequence length="265" mass="28822">MSLGVFFGCTFIAFGPALALFVLTVAADPVRVIILIAGSFFWLVSLLVSSLVWFVVSVVTDRTNVQLQQELLTLGVFLSVCLQELSRFGYYCLLSRAERGLASINMDGQPPITTHQMAYAAGLGYGLVSGAFSVVNTLAQAAGPGTVGIHGDSQYYFLSSAFMTMALVLLHTFWGVVFFHGCEKRRWVAVSLVVGSHFLVSGLTLLSPLMTCGLPVAYIVLLVMAVWAFYASGGSLHSLKRCLTCKQQWERVPLLYGDPQDDRVD</sequence>
<evidence type="ECO:0000256" key="1">
    <source>
        <dbReference type="ARBA" id="ARBA00004141"/>
    </source>
</evidence>
<feature type="transmembrane region" description="Helical" evidence="7">
    <location>
        <begin position="155"/>
        <end position="180"/>
    </location>
</feature>
<dbReference type="GO" id="GO:0070765">
    <property type="term" value="C:gamma-secretase complex"/>
    <property type="evidence" value="ECO:0007669"/>
    <property type="project" value="UniProtKB-UniRule"/>
</dbReference>
<evidence type="ECO:0000256" key="3">
    <source>
        <dbReference type="ARBA" id="ARBA00022692"/>
    </source>
</evidence>
<dbReference type="KEGG" id="pmrn:116953462"/>
<feature type="transmembrane region" description="Helical" evidence="7">
    <location>
        <begin position="117"/>
        <end position="135"/>
    </location>
</feature>
<dbReference type="Proteomes" id="UP001318040">
    <property type="component" value="Chromosome 52"/>
</dbReference>
<evidence type="ECO:0000256" key="5">
    <source>
        <dbReference type="ARBA" id="ARBA00022989"/>
    </source>
</evidence>
<comment type="subcellular location">
    <subcellularLocation>
        <location evidence="1 7">Membrane</location>
        <topology evidence="1 7">Multi-pass membrane protein</topology>
    </subcellularLocation>
</comment>
<evidence type="ECO:0000313" key="9">
    <source>
        <dbReference type="RefSeq" id="XP_032829570.1"/>
    </source>
</evidence>
<evidence type="ECO:0000256" key="2">
    <source>
        <dbReference type="ARBA" id="ARBA00005577"/>
    </source>
</evidence>
<reference evidence="9" key="1">
    <citation type="submission" date="2025-08" db="UniProtKB">
        <authorList>
            <consortium name="RefSeq"/>
        </authorList>
    </citation>
    <scope>IDENTIFICATION</scope>
    <source>
        <tissue evidence="9">Sperm</tissue>
    </source>
</reference>
<accession>A0AAJ7U4H4</accession>